<feature type="compositionally biased region" description="Basic and acidic residues" evidence="1">
    <location>
        <begin position="142"/>
        <end position="156"/>
    </location>
</feature>
<dbReference type="Pfam" id="PF10175">
    <property type="entry name" value="MPP6"/>
    <property type="match status" value="1"/>
</dbReference>
<feature type="compositionally biased region" description="Basic and acidic residues" evidence="1">
    <location>
        <begin position="164"/>
        <end position="184"/>
    </location>
</feature>
<protein>
    <submittedName>
        <fullName evidence="2">Uncharacterized protein</fullName>
    </submittedName>
</protein>
<dbReference type="InterPro" id="IPR019324">
    <property type="entry name" value="MPP6"/>
</dbReference>
<dbReference type="GO" id="GO:0000460">
    <property type="term" value="P:maturation of 5.8S rRNA"/>
    <property type="evidence" value="ECO:0007669"/>
    <property type="project" value="TreeGrafter"/>
</dbReference>
<feature type="compositionally biased region" description="Gly residues" evidence="1">
    <location>
        <begin position="191"/>
        <end position="201"/>
    </location>
</feature>
<dbReference type="PANTHER" id="PTHR13582">
    <property type="entry name" value="M-PHASE PHOSPHOPROTEIN 6"/>
    <property type="match status" value="1"/>
</dbReference>
<evidence type="ECO:0000313" key="2">
    <source>
        <dbReference type="EMBL" id="OWA49908.1"/>
    </source>
</evidence>
<dbReference type="AlphaFoldDB" id="A0A9X6RJC3"/>
<organism evidence="2 3">
    <name type="scientific">Hypsibius exemplaris</name>
    <name type="common">Freshwater tardigrade</name>
    <dbReference type="NCBI Taxonomy" id="2072580"/>
    <lineage>
        <taxon>Eukaryota</taxon>
        <taxon>Metazoa</taxon>
        <taxon>Ecdysozoa</taxon>
        <taxon>Tardigrada</taxon>
        <taxon>Eutardigrada</taxon>
        <taxon>Parachela</taxon>
        <taxon>Hypsibioidea</taxon>
        <taxon>Hypsibiidae</taxon>
        <taxon>Hypsibius</taxon>
    </lineage>
</organism>
<feature type="region of interest" description="Disordered" evidence="1">
    <location>
        <begin position="100"/>
        <end position="221"/>
    </location>
</feature>
<comment type="caution">
    <text evidence="2">The sequence shown here is derived from an EMBL/GenBank/DDBJ whole genome shotgun (WGS) entry which is preliminary data.</text>
</comment>
<dbReference type="Proteomes" id="UP000192578">
    <property type="component" value="Unassembled WGS sequence"/>
</dbReference>
<feature type="compositionally biased region" description="Basic residues" evidence="1">
    <location>
        <begin position="203"/>
        <end position="221"/>
    </location>
</feature>
<name>A0A9X6RJC3_HYPEX</name>
<evidence type="ECO:0000313" key="3">
    <source>
        <dbReference type="Proteomes" id="UP000192578"/>
    </source>
</evidence>
<dbReference type="EMBL" id="MTYJ01000177">
    <property type="protein sequence ID" value="OWA49908.1"/>
    <property type="molecule type" value="Genomic_DNA"/>
</dbReference>
<dbReference type="OrthoDB" id="20403at2759"/>
<dbReference type="PANTHER" id="PTHR13582:SF0">
    <property type="entry name" value="M-PHASE PHOSPHOPROTEIN 6"/>
    <property type="match status" value="1"/>
</dbReference>
<keyword evidence="3" id="KW-1185">Reference proteome</keyword>
<sequence>MAAVFPSDRNYRFSSSLMNLKFMKKNTDADAASFLPKHSVTGPALTVLEASRREVEARQQLPGTVIIEEEHSITRLYDLVMGRFSFKGINPVLEAALNSANDSAPEDGEVENTDGKDITDSQMAERSASYDTVGKKFNTRGGGDRGIKRESDDLDSRQNQFKKRPSDNNDDDERRPRNNGDQRGRYFTSYGGSGSNRGGNRGSNKHNHRGRGGGRGGLPRR</sequence>
<proteinExistence type="predicted"/>
<accession>A0A9X6RJC3</accession>
<reference evidence="3" key="1">
    <citation type="submission" date="2017-01" db="EMBL/GenBank/DDBJ databases">
        <title>Comparative genomics of anhydrobiosis in the tardigrade Hypsibius dujardini.</title>
        <authorList>
            <person name="Yoshida Y."/>
            <person name="Koutsovoulos G."/>
            <person name="Laetsch D."/>
            <person name="Stevens L."/>
            <person name="Kumar S."/>
            <person name="Horikawa D."/>
            <person name="Ishino K."/>
            <person name="Komine S."/>
            <person name="Tomita M."/>
            <person name="Blaxter M."/>
            <person name="Arakawa K."/>
        </authorList>
    </citation>
    <scope>NUCLEOTIDE SEQUENCE [LARGE SCALE GENOMIC DNA]</scope>
    <source>
        <strain evidence="3">Z151</strain>
    </source>
</reference>
<gene>
    <name evidence="2" type="ORF">BV898_14443</name>
</gene>
<evidence type="ECO:0000256" key="1">
    <source>
        <dbReference type="SAM" id="MobiDB-lite"/>
    </source>
</evidence>